<evidence type="ECO:0000313" key="3">
    <source>
        <dbReference type="Proteomes" id="UP001302949"/>
    </source>
</evidence>
<dbReference type="Proteomes" id="UP001302949">
    <property type="component" value="Unassembled WGS sequence"/>
</dbReference>
<dbReference type="NCBIfam" id="NF003967">
    <property type="entry name" value="PRK05461.1"/>
    <property type="match status" value="1"/>
</dbReference>
<dbReference type="InterPro" id="IPR036767">
    <property type="entry name" value="ApaG_sf"/>
</dbReference>
<protein>
    <submittedName>
        <fullName evidence="2">Co2+/Mg2+ efflux protein ApaG</fullName>
    </submittedName>
</protein>
<dbReference type="PANTHER" id="PTHR47191">
    <property type="entry name" value="OS05G0170800 PROTEIN"/>
    <property type="match status" value="1"/>
</dbReference>
<proteinExistence type="predicted"/>
<gene>
    <name evidence="2" type="primary">apaG</name>
    <name evidence="2" type="ORF">VB248_21760</name>
</gene>
<sequence>MVSAITNGVKVSVLTHFQAEYSNPFQGNFVFSYHIKIHNGSDFTVKLLRRHWYIHDANGLVREVEGEGVVGQQPTLEPGQSYEYTSGCNLNTSLGKMAGTYQMERIFDGKLFNVVIPDFTMIAPFRMN</sequence>
<dbReference type="RefSeq" id="WP_323298951.1">
    <property type="nucleotide sequence ID" value="NZ_JAYFUM010000032.1"/>
</dbReference>
<comment type="caution">
    <text evidence="2">The sequence shown here is derived from an EMBL/GenBank/DDBJ whole genome shotgun (WGS) entry which is preliminary data.</text>
</comment>
<dbReference type="Pfam" id="PF04379">
    <property type="entry name" value="DUF525"/>
    <property type="match status" value="1"/>
</dbReference>
<dbReference type="PROSITE" id="PS51087">
    <property type="entry name" value="APAG"/>
    <property type="match status" value="1"/>
</dbReference>
<dbReference type="Gene3D" id="2.60.40.1470">
    <property type="entry name" value="ApaG domain"/>
    <property type="match status" value="1"/>
</dbReference>
<reference evidence="2 3" key="1">
    <citation type="submission" date="2023-12" db="EMBL/GenBank/DDBJ databases">
        <title>Novel species of the genus Arcicella isolated from rivers.</title>
        <authorList>
            <person name="Lu H."/>
        </authorList>
    </citation>
    <scope>NUCLEOTIDE SEQUENCE [LARGE SCALE GENOMIC DNA]</scope>
    <source>
        <strain evidence="2 3">KCTC 23307</strain>
    </source>
</reference>
<organism evidence="2 3">
    <name type="scientific">Arcicella rigui</name>
    <dbReference type="NCBI Taxonomy" id="797020"/>
    <lineage>
        <taxon>Bacteria</taxon>
        <taxon>Pseudomonadati</taxon>
        <taxon>Bacteroidota</taxon>
        <taxon>Cytophagia</taxon>
        <taxon>Cytophagales</taxon>
        <taxon>Flectobacillaceae</taxon>
        <taxon>Arcicella</taxon>
    </lineage>
</organism>
<keyword evidence="3" id="KW-1185">Reference proteome</keyword>
<evidence type="ECO:0000313" key="2">
    <source>
        <dbReference type="EMBL" id="MEA5141797.1"/>
    </source>
</evidence>
<feature type="domain" description="ApaG" evidence="1">
    <location>
        <begin position="3"/>
        <end position="128"/>
    </location>
</feature>
<dbReference type="PANTHER" id="PTHR47191:SF2">
    <property type="entry name" value="OS05G0170800 PROTEIN"/>
    <property type="match status" value="1"/>
</dbReference>
<dbReference type="InterPro" id="IPR007474">
    <property type="entry name" value="ApaG_domain"/>
</dbReference>
<dbReference type="EMBL" id="JAYFUM010000032">
    <property type="protein sequence ID" value="MEA5141797.1"/>
    <property type="molecule type" value="Genomic_DNA"/>
</dbReference>
<evidence type="ECO:0000259" key="1">
    <source>
        <dbReference type="PROSITE" id="PS51087"/>
    </source>
</evidence>
<dbReference type="SUPFAM" id="SSF110069">
    <property type="entry name" value="ApaG-like"/>
    <property type="match status" value="1"/>
</dbReference>
<accession>A0ABU5QGN0</accession>
<dbReference type="InterPro" id="IPR050718">
    <property type="entry name" value="ApaG-like"/>
</dbReference>
<name>A0ABU5QGN0_9BACT</name>